<dbReference type="EMBL" id="JADIMO010000050">
    <property type="protein sequence ID" value="MBO8444929.1"/>
    <property type="molecule type" value="Genomic_DNA"/>
</dbReference>
<dbReference type="HAMAP" id="MF_01161">
    <property type="entry name" value="tRNA_Ile_lys_synt"/>
    <property type="match status" value="1"/>
</dbReference>
<evidence type="ECO:0000259" key="9">
    <source>
        <dbReference type="SMART" id="SM00977"/>
    </source>
</evidence>
<dbReference type="AlphaFoldDB" id="A0A9D9HBL2"/>
<accession>A0A9D9HBL2</accession>
<keyword evidence="5 8" id="KW-0547">Nucleotide-binding</keyword>
<proteinExistence type="inferred from homology"/>
<keyword evidence="2 8" id="KW-0963">Cytoplasm</keyword>
<sequence>MLKRIYGLQYGSAFPGNVPDIRCASVLLAVSGGIDSMCMADLFLRSSCSPDFVLAHCNFHLRGAESDSDEALVAEWAEEHGIRLHKKDFDTAAYASEHGLSIEMAARELRYRWFGELASVNGYSAVAVAHNANDNAETLILNMLRGTGIKGVTGMGELSANPCCQGVVIRPLLHFTRKQIEGHVLAHGLRYHEDSTNADVEYRRNRIRNQIFPLFAGINPSFVKTLNREMDYFSQAADIADEYFREHSSCMTECPENGAGGVVCRVDVAALKAERHWKYILYRVLEQYGFNSASVHSVCVLLEEAGTIGGKVFRSGGHELMTSSRELVIRKAGFDKGEGRQSYASGSGSRIFRERDTLSASDPVMAIRAAGKYFFNGVSFSVSVRKWDGSISLKQPAGTIMFDRAVMDFPFICRRWLPGDWMRPLGLKGRKKLSDMFTDMKYGPEEKESAVVLVAPSSVLSSPDAPEHHVSALLGVRIDDSLKVTSSTKEVIIISIDTNSFHVSE</sequence>
<dbReference type="Proteomes" id="UP000823619">
    <property type="component" value="Unassembled WGS sequence"/>
</dbReference>
<dbReference type="SUPFAM" id="SSF52402">
    <property type="entry name" value="Adenine nucleotide alpha hydrolases-like"/>
    <property type="match status" value="1"/>
</dbReference>
<evidence type="ECO:0000256" key="6">
    <source>
        <dbReference type="ARBA" id="ARBA00022840"/>
    </source>
</evidence>
<dbReference type="SMART" id="SM00977">
    <property type="entry name" value="TilS_C"/>
    <property type="match status" value="1"/>
</dbReference>
<dbReference type="GO" id="GO:0032267">
    <property type="term" value="F:tRNA(Ile)-lysidine synthase activity"/>
    <property type="evidence" value="ECO:0007669"/>
    <property type="project" value="UniProtKB-EC"/>
</dbReference>
<evidence type="ECO:0000313" key="10">
    <source>
        <dbReference type="EMBL" id="MBO8444929.1"/>
    </source>
</evidence>
<comment type="similarity">
    <text evidence="8">Belongs to the tRNA(Ile)-lysidine synthase family.</text>
</comment>
<comment type="function">
    <text evidence="8">Ligates lysine onto the cytidine present at position 34 of the AUA codon-specific tRNA(Ile) that contains the anticodon CAU, in an ATP-dependent manner. Cytidine is converted to lysidine, thus changing the amino acid specificity of the tRNA from methionine to isoleucine.</text>
</comment>
<evidence type="ECO:0000256" key="3">
    <source>
        <dbReference type="ARBA" id="ARBA00022598"/>
    </source>
</evidence>
<evidence type="ECO:0000256" key="7">
    <source>
        <dbReference type="ARBA" id="ARBA00048539"/>
    </source>
</evidence>
<dbReference type="GO" id="GO:0005524">
    <property type="term" value="F:ATP binding"/>
    <property type="evidence" value="ECO:0007669"/>
    <property type="project" value="UniProtKB-UniRule"/>
</dbReference>
<evidence type="ECO:0000256" key="2">
    <source>
        <dbReference type="ARBA" id="ARBA00022490"/>
    </source>
</evidence>
<evidence type="ECO:0000313" key="11">
    <source>
        <dbReference type="Proteomes" id="UP000823619"/>
    </source>
</evidence>
<comment type="caution">
    <text evidence="10">The sequence shown here is derived from an EMBL/GenBank/DDBJ whole genome shotgun (WGS) entry which is preliminary data.</text>
</comment>
<reference evidence="10" key="1">
    <citation type="submission" date="2020-10" db="EMBL/GenBank/DDBJ databases">
        <authorList>
            <person name="Gilroy R."/>
        </authorList>
    </citation>
    <scope>NUCLEOTIDE SEQUENCE</scope>
    <source>
        <strain evidence="10">D5-748</strain>
    </source>
</reference>
<dbReference type="NCBIfam" id="TIGR02432">
    <property type="entry name" value="lysidine_TilS_N"/>
    <property type="match status" value="1"/>
</dbReference>
<protein>
    <recommendedName>
        <fullName evidence="8">tRNA(Ile)-lysidine synthase</fullName>
        <ecNumber evidence="8">6.3.4.19</ecNumber>
    </recommendedName>
    <alternativeName>
        <fullName evidence="8">tRNA(Ile)-2-lysyl-cytidine synthase</fullName>
    </alternativeName>
    <alternativeName>
        <fullName evidence="8">tRNA(Ile)-lysidine synthetase</fullName>
    </alternativeName>
</protein>
<comment type="domain">
    <text evidence="8">The N-terminal region contains the highly conserved SGGXDS motif, predicted to be a P-loop motif involved in ATP binding.</text>
</comment>
<keyword evidence="3 8" id="KW-0436">Ligase</keyword>
<comment type="subcellular location">
    <subcellularLocation>
        <location evidence="1 8">Cytoplasm</location>
    </subcellularLocation>
</comment>
<dbReference type="InterPro" id="IPR011063">
    <property type="entry name" value="TilS/TtcA_N"/>
</dbReference>
<name>A0A9D9HBL2_9BACT</name>
<evidence type="ECO:0000256" key="8">
    <source>
        <dbReference type="HAMAP-Rule" id="MF_01161"/>
    </source>
</evidence>
<dbReference type="Pfam" id="PF01171">
    <property type="entry name" value="ATP_bind_3"/>
    <property type="match status" value="1"/>
</dbReference>
<gene>
    <name evidence="8 10" type="primary">tilS</name>
    <name evidence="10" type="ORF">IAC23_04440</name>
</gene>
<keyword evidence="6 8" id="KW-0067">ATP-binding</keyword>
<dbReference type="GO" id="GO:0006400">
    <property type="term" value="P:tRNA modification"/>
    <property type="evidence" value="ECO:0007669"/>
    <property type="project" value="UniProtKB-UniRule"/>
</dbReference>
<comment type="catalytic activity">
    <reaction evidence="7 8">
        <text>cytidine(34) in tRNA(Ile2) + L-lysine + ATP = lysidine(34) in tRNA(Ile2) + AMP + diphosphate + H(+)</text>
        <dbReference type="Rhea" id="RHEA:43744"/>
        <dbReference type="Rhea" id="RHEA-COMP:10625"/>
        <dbReference type="Rhea" id="RHEA-COMP:10670"/>
        <dbReference type="ChEBI" id="CHEBI:15378"/>
        <dbReference type="ChEBI" id="CHEBI:30616"/>
        <dbReference type="ChEBI" id="CHEBI:32551"/>
        <dbReference type="ChEBI" id="CHEBI:33019"/>
        <dbReference type="ChEBI" id="CHEBI:82748"/>
        <dbReference type="ChEBI" id="CHEBI:83665"/>
        <dbReference type="ChEBI" id="CHEBI:456215"/>
        <dbReference type="EC" id="6.3.4.19"/>
    </reaction>
</comment>
<evidence type="ECO:0000256" key="4">
    <source>
        <dbReference type="ARBA" id="ARBA00022694"/>
    </source>
</evidence>
<dbReference type="InterPro" id="IPR012094">
    <property type="entry name" value="tRNA_Ile_lys_synt"/>
</dbReference>
<dbReference type="PANTHER" id="PTHR43033">
    <property type="entry name" value="TRNA(ILE)-LYSIDINE SYNTHASE-RELATED"/>
    <property type="match status" value="1"/>
</dbReference>
<dbReference type="EC" id="6.3.4.19" evidence="8"/>
<dbReference type="InterPro" id="IPR012796">
    <property type="entry name" value="Lysidine-tRNA-synth_C"/>
</dbReference>
<feature type="binding site" evidence="8">
    <location>
        <begin position="31"/>
        <end position="36"/>
    </location>
    <ligand>
        <name>ATP</name>
        <dbReference type="ChEBI" id="CHEBI:30616"/>
    </ligand>
</feature>
<feature type="domain" description="Lysidine-tRNA(Ile) synthetase C-terminal" evidence="9">
    <location>
        <begin position="411"/>
        <end position="494"/>
    </location>
</feature>
<evidence type="ECO:0000256" key="5">
    <source>
        <dbReference type="ARBA" id="ARBA00022741"/>
    </source>
</evidence>
<organism evidence="10 11">
    <name type="scientific">Candidatus Cryptobacteroides merdavium</name>
    <dbReference type="NCBI Taxonomy" id="2840769"/>
    <lineage>
        <taxon>Bacteria</taxon>
        <taxon>Pseudomonadati</taxon>
        <taxon>Bacteroidota</taxon>
        <taxon>Bacteroidia</taxon>
        <taxon>Bacteroidales</taxon>
        <taxon>Candidatus Cryptobacteroides</taxon>
    </lineage>
</organism>
<dbReference type="NCBIfam" id="TIGR02433">
    <property type="entry name" value="lysidine_TilS_C"/>
    <property type="match status" value="1"/>
</dbReference>
<evidence type="ECO:0000256" key="1">
    <source>
        <dbReference type="ARBA" id="ARBA00004496"/>
    </source>
</evidence>
<dbReference type="InterPro" id="IPR014729">
    <property type="entry name" value="Rossmann-like_a/b/a_fold"/>
</dbReference>
<dbReference type="SUPFAM" id="SSF56037">
    <property type="entry name" value="PheT/TilS domain"/>
    <property type="match status" value="1"/>
</dbReference>
<keyword evidence="4 8" id="KW-0819">tRNA processing</keyword>
<dbReference type="PANTHER" id="PTHR43033:SF1">
    <property type="entry name" value="TRNA(ILE)-LYSIDINE SYNTHASE-RELATED"/>
    <property type="match status" value="1"/>
</dbReference>
<dbReference type="CDD" id="cd01992">
    <property type="entry name" value="TilS_N"/>
    <property type="match status" value="1"/>
</dbReference>
<dbReference type="Gene3D" id="3.40.50.620">
    <property type="entry name" value="HUPs"/>
    <property type="match status" value="1"/>
</dbReference>
<dbReference type="InterPro" id="IPR012795">
    <property type="entry name" value="tRNA_Ile_lys_synt_N"/>
</dbReference>
<reference evidence="10" key="2">
    <citation type="journal article" date="2021" name="PeerJ">
        <title>Extensive microbial diversity within the chicken gut microbiome revealed by metagenomics and culture.</title>
        <authorList>
            <person name="Gilroy R."/>
            <person name="Ravi A."/>
            <person name="Getino M."/>
            <person name="Pursley I."/>
            <person name="Horton D.L."/>
            <person name="Alikhan N.F."/>
            <person name="Baker D."/>
            <person name="Gharbi K."/>
            <person name="Hall N."/>
            <person name="Watson M."/>
            <person name="Adriaenssens E.M."/>
            <person name="Foster-Nyarko E."/>
            <person name="Jarju S."/>
            <person name="Secka A."/>
            <person name="Antonio M."/>
            <person name="Oren A."/>
            <person name="Chaudhuri R.R."/>
            <person name="La Ragione R."/>
            <person name="Hildebrand F."/>
            <person name="Pallen M.J."/>
        </authorList>
    </citation>
    <scope>NUCLEOTIDE SEQUENCE</scope>
    <source>
        <strain evidence="10">D5-748</strain>
    </source>
</reference>
<dbReference type="GO" id="GO:0005737">
    <property type="term" value="C:cytoplasm"/>
    <property type="evidence" value="ECO:0007669"/>
    <property type="project" value="UniProtKB-SubCell"/>
</dbReference>